<dbReference type="Proteomes" id="UP000315226">
    <property type="component" value="Unassembled WGS sequence"/>
</dbReference>
<evidence type="ECO:0000256" key="2">
    <source>
        <dbReference type="SAM" id="Phobius"/>
    </source>
</evidence>
<dbReference type="EMBL" id="BJMN01000017">
    <property type="protein sequence ID" value="GEB57330.1"/>
    <property type="molecule type" value="Genomic_DNA"/>
</dbReference>
<gene>
    <name evidence="3" type="ORF">SGA01_29350</name>
</gene>
<reference evidence="3 4" key="1">
    <citation type="submission" date="2019-06" db="EMBL/GenBank/DDBJ databases">
        <title>Whole genome shotgun sequence of Streptomyces gardneri NBRC 12865.</title>
        <authorList>
            <person name="Hosoyama A."/>
            <person name="Uohara A."/>
            <person name="Ohji S."/>
            <person name="Ichikawa N."/>
        </authorList>
    </citation>
    <scope>NUCLEOTIDE SEQUENCE [LARGE SCALE GENOMIC DNA]</scope>
    <source>
        <strain evidence="3 4">NBRC 12865</strain>
    </source>
</reference>
<feature type="transmembrane region" description="Helical" evidence="2">
    <location>
        <begin position="12"/>
        <end position="38"/>
    </location>
</feature>
<feature type="compositionally biased region" description="Low complexity" evidence="1">
    <location>
        <begin position="97"/>
        <end position="108"/>
    </location>
</feature>
<protein>
    <submittedName>
        <fullName evidence="3">Uncharacterized protein</fullName>
    </submittedName>
</protein>
<evidence type="ECO:0000256" key="1">
    <source>
        <dbReference type="SAM" id="MobiDB-lite"/>
    </source>
</evidence>
<proteinExistence type="predicted"/>
<organism evidence="3 4">
    <name type="scientific">Streptomyces gardneri</name>
    <dbReference type="NCBI Taxonomy" id="66892"/>
    <lineage>
        <taxon>Bacteria</taxon>
        <taxon>Bacillati</taxon>
        <taxon>Actinomycetota</taxon>
        <taxon>Actinomycetes</taxon>
        <taxon>Kitasatosporales</taxon>
        <taxon>Streptomycetaceae</taxon>
        <taxon>Streptomyces</taxon>
    </lineage>
</organism>
<keyword evidence="2" id="KW-1133">Transmembrane helix</keyword>
<comment type="caution">
    <text evidence="3">The sequence shown here is derived from an EMBL/GenBank/DDBJ whole genome shotgun (WGS) entry which is preliminary data.</text>
</comment>
<feature type="compositionally biased region" description="Pro residues" evidence="1">
    <location>
        <begin position="84"/>
        <end position="96"/>
    </location>
</feature>
<keyword evidence="2" id="KW-0472">Membrane</keyword>
<dbReference type="AlphaFoldDB" id="A0A4Y3RNB8"/>
<evidence type="ECO:0000313" key="3">
    <source>
        <dbReference type="EMBL" id="GEB57330.1"/>
    </source>
</evidence>
<feature type="compositionally biased region" description="Low complexity" evidence="1">
    <location>
        <begin position="69"/>
        <end position="83"/>
    </location>
</feature>
<accession>A0A4Y3RNB8</accession>
<keyword evidence="4" id="KW-1185">Reference proteome</keyword>
<evidence type="ECO:0000313" key="4">
    <source>
        <dbReference type="Proteomes" id="UP000315226"/>
    </source>
</evidence>
<sequence length="193" mass="19835">MGVGHTDAVPRLLRYLLIWLSCTAASVTAVMLTVYFVIGLTRPTPPAARSVQAVYPSPSVLVGVPASSVATTPKAPTPTTASPSSPPPTTRTPSPSPSATRAPVTSTPRPSASKCSGGPGLHTVPSEGGKVTVQYGRDSVCFVSAVPDPGFRTSTGQSDPGTLVVVFTSDEHRSQITATVVPTARASVRETRL</sequence>
<name>A0A4Y3RNB8_9ACTN</name>
<keyword evidence="2" id="KW-0812">Transmembrane</keyword>
<feature type="region of interest" description="Disordered" evidence="1">
    <location>
        <begin position="69"/>
        <end position="128"/>
    </location>
</feature>